<feature type="binding site" evidence="4">
    <location>
        <begin position="646"/>
        <end position="653"/>
    </location>
    <ligand>
        <name>ATP</name>
        <dbReference type="ChEBI" id="CHEBI:30616"/>
    </ligand>
</feature>
<dbReference type="PROSITE" id="PS50901">
    <property type="entry name" value="FTSK"/>
    <property type="match status" value="2"/>
</dbReference>
<dbReference type="Gene3D" id="3.40.50.300">
    <property type="entry name" value="P-loop containing nucleotide triphosphate hydrolases"/>
    <property type="match status" value="3"/>
</dbReference>
<keyword evidence="2 4" id="KW-0547">Nucleotide-binding</keyword>
<dbReference type="PANTHER" id="PTHR22683:SF1">
    <property type="entry name" value="TYPE VII SECRETION SYSTEM PROTEIN ESSC"/>
    <property type="match status" value="1"/>
</dbReference>
<dbReference type="InterPro" id="IPR027417">
    <property type="entry name" value="P-loop_NTPase"/>
</dbReference>
<sequence length="1476" mass="166967">MSCGLDGIYVPQHIIGDEKKSLAFKDGQWMLDDTILAINSFTEITTVNHHFQVLLVEDRKAVRYDVSQRDMISIGTNDFDDLRVESARTKMTLGFFKRVGSLWTFQASIGIPVYHNEQAITDHAELETGDIININGIEITVFEQEFAMKSFLPLEIDLPYLGEAVSQFPEDYPNYRRSPRIIYREPVNKVAILHPSQAPQKPSEQLGRIIIPPVTMLGMTILMTVLMPSNGWMRLVGVASTAITSVFSIVSYINNRKKFKIESAKREATYHTYLGKKAREISGQIEEQKHARNYHFPPVETLAFQAERINQRIFEKTMYHHDYLEYRVGLADARPSFDIVFDRPELEEKKDLLLDEGAEVQEKFRYIPNVPVSLSLANGAIGYVGSRPLVLEQLQLMLAQIAFFHSYHDVEFVTLFPMEEKAQWDWMRWLPHASLKALNTRGFVYHDRSRDQILTSLYQILKDRKQANEESGKQKLQFAPHYIITVTDEKFLLDHSIMELLTGDPSELGVSLVFVEDVIENLSEHVKTVVDIRTKTEGNIVLIDGELTNQKFVPDHFPEDMNKELLSRSLAPLNHVQSLSNTIPEKITFLGLYNVRSIEELDVTKRWQENAPHKSLAVPLGLRGKDDIVYLNLHEKAHGPHGLVAGTTGSGKSEIIQSYILSLAVNFHPYEVAFLLIDYKGGGMANLFKNLPHHLGSITNLDGAQSMRALISIKAELQRRQRLFSENEVNHINQYQKLFKAGKVSEPMPHLFLISDEFAELKAEQPEFMKELVSTARIGRSLGIHLILATQKPSGVVDDQIWSNSKFKLALKVQNASDSNEILKTPDAANITLPGRAYLQVGNNEIYELFQSAWSGADYVTGLEDSYHMDDTIYAINELGQYEILTEDLSGLDKLEDTTKVSSELEAIIDYLDSYTKENKIVKLAQPWLPPLPKRLTATPVDYEATWQEEKTPLMIEIGMLDQPEIQAQNPFTINLSKDGHLAIFSSPTFGKSTMIQTVIMQLARKQSPELLHVYLLDFGTNGLMPLKHLPHVADLITGDEHEKLGKFTRRIITEQKRRKGLLSDYGVANLDMYEKLGNEPLPEIIIVLDNYDVLREPGFDESLEQMLTQIGREGASLGIHLITSASRATAMKYQLLASIKLQVSLFMIDKSEVNNIVGRSDFAIDEIHGRGLIKLDKPTIFQTSLPVAGEDDVEIITNLQVETKGMDSDWTGKRPAPIPMVPEIFSQEDFLAKESVQADLNTSNLLPIGVDYEDVESVAWNLERQHLLVLMGGTSGTEVDAIQHLMRMLYMKKYTEANIVLFDNRMYDFGFTKDTYAISRYAGVKEEFIILTEGLKEVAEERMLANTTAMTTQSKVSEELFYPLFIFVSSISLYSEYLGETSVLETIMDNAARLNMHVILGDSLMDATASYASLAKKVKTVQSGILFNKYSGQNIFNIMNNAREPELLPNDANIMSNGKALRIRIPNRSEGENNE</sequence>
<dbReference type="EMBL" id="MPDH01000007">
    <property type="protein sequence ID" value="PNP92573.1"/>
    <property type="molecule type" value="Genomic_DNA"/>
</dbReference>
<proteinExistence type="predicted"/>
<dbReference type="InterPro" id="IPR023839">
    <property type="entry name" value="Firmicutes_EssC_C"/>
</dbReference>
<feature type="domain" description="FtsK" evidence="5">
    <location>
        <begin position="969"/>
        <end position="1155"/>
    </location>
</feature>
<dbReference type="Pfam" id="PF01580">
    <property type="entry name" value="FtsK_SpoIIIE"/>
    <property type="match status" value="2"/>
</dbReference>
<dbReference type="CDD" id="cd01127">
    <property type="entry name" value="TrwB_TraG_TraD_VirD4"/>
    <property type="match status" value="1"/>
</dbReference>
<accession>A0ABX4XM94</accession>
<evidence type="ECO:0000259" key="5">
    <source>
        <dbReference type="PROSITE" id="PS50901"/>
    </source>
</evidence>
<evidence type="ECO:0000256" key="3">
    <source>
        <dbReference type="ARBA" id="ARBA00022840"/>
    </source>
</evidence>
<keyword evidence="7" id="KW-1185">Reference proteome</keyword>
<keyword evidence="1" id="KW-0677">Repeat</keyword>
<protein>
    <submittedName>
        <fullName evidence="6">Type VII secretion protein EssC</fullName>
    </submittedName>
</protein>
<gene>
    <name evidence="6" type="ORF">BMT55_08175</name>
</gene>
<dbReference type="NCBIfam" id="TIGR03928">
    <property type="entry name" value="T7_EssCb_Firm"/>
    <property type="match status" value="1"/>
</dbReference>
<dbReference type="SUPFAM" id="SSF52540">
    <property type="entry name" value="P-loop containing nucleoside triphosphate hydrolases"/>
    <property type="match status" value="2"/>
</dbReference>
<evidence type="ECO:0000256" key="1">
    <source>
        <dbReference type="ARBA" id="ARBA00022737"/>
    </source>
</evidence>
<evidence type="ECO:0000256" key="2">
    <source>
        <dbReference type="ARBA" id="ARBA00022741"/>
    </source>
</evidence>
<feature type="binding site" evidence="4">
    <location>
        <begin position="986"/>
        <end position="993"/>
    </location>
    <ligand>
        <name>ATP</name>
        <dbReference type="ChEBI" id="CHEBI:30616"/>
    </ligand>
</feature>
<name>A0ABX4XM94_9LIST</name>
<evidence type="ECO:0000313" key="6">
    <source>
        <dbReference type="EMBL" id="PNP92573.1"/>
    </source>
</evidence>
<dbReference type="PANTHER" id="PTHR22683">
    <property type="entry name" value="SPORULATION PROTEIN RELATED"/>
    <property type="match status" value="1"/>
</dbReference>
<evidence type="ECO:0000256" key="4">
    <source>
        <dbReference type="PROSITE-ProRule" id="PRU00289"/>
    </source>
</evidence>
<dbReference type="Proteomes" id="UP000236500">
    <property type="component" value="Unassembled WGS sequence"/>
</dbReference>
<dbReference type="InterPro" id="IPR002543">
    <property type="entry name" value="FtsK_dom"/>
</dbReference>
<organism evidence="6 7">
    <name type="scientific">Listeria newyorkensis</name>
    <dbReference type="NCBI Taxonomy" id="1497681"/>
    <lineage>
        <taxon>Bacteria</taxon>
        <taxon>Bacillati</taxon>
        <taxon>Bacillota</taxon>
        <taxon>Bacilli</taxon>
        <taxon>Bacillales</taxon>
        <taxon>Listeriaceae</taxon>
        <taxon>Listeria</taxon>
    </lineage>
</organism>
<feature type="domain" description="FtsK" evidence="5">
    <location>
        <begin position="625"/>
        <end position="820"/>
    </location>
</feature>
<keyword evidence="3 4" id="KW-0067">ATP-binding</keyword>
<comment type="caution">
    <text evidence="6">The sequence shown here is derived from an EMBL/GenBank/DDBJ whole genome shotgun (WGS) entry which is preliminary data.</text>
</comment>
<reference evidence="6 7" key="1">
    <citation type="submission" date="2016-11" db="EMBL/GenBank/DDBJ databases">
        <title>Whole Genome Sequence of Listeria newyorkensis.</title>
        <authorList>
            <person name="Frink S."/>
            <person name="Morales C."/>
            <person name="Kiang D."/>
        </authorList>
    </citation>
    <scope>NUCLEOTIDE SEQUENCE [LARGE SCALE GENOMIC DNA]</scope>
    <source>
        <strain evidence="6 7">F1604011-044</strain>
    </source>
</reference>
<evidence type="ECO:0000313" key="7">
    <source>
        <dbReference type="Proteomes" id="UP000236500"/>
    </source>
</evidence>
<dbReference type="InterPro" id="IPR050206">
    <property type="entry name" value="FtsK/SpoIIIE/SftA"/>
</dbReference>